<accession>A0A9P6GT03</accession>
<sequence length="413" mass="45273">MYSYQPGNSGRRNANVPSHRPNQPQPMWATDVHPHDVPTECVENAMQYIVPGPTNTQVGFNSSYQGYHVGAQGVASSSANTAHRANGASTNITWAYAQIAVPLSPQCLQPSATGTATRHTARPPSVVISTPYSGLYSGYPDAAEETMTGNLNGMQQACENRDMYRTCRPVSHTYSPWSQYGSDLGGRGSANQPVEICSPMIGLESSMSPETWRDRSHKTSEETWDNRTTGYTPTGRNQDRDLYSPEDILDSEQEIPVHMYHSTTTNGETNNSWDSHRLGARTRVLEPRSLSPSPSSGSGTSQDPVFCSVCGKRFNGAHGKGNLGRHRRQKHGDQEQCYSCEDGVSTSASPEIRVLLLRHCHDAFGPYLPPGGIRRIRSDDDSDVYAKNCHACAQRGSYTERLPAGEVYREALS</sequence>
<dbReference type="OrthoDB" id="3800855at2759"/>
<feature type="compositionally biased region" description="Basic and acidic residues" evidence="1">
    <location>
        <begin position="211"/>
        <end position="225"/>
    </location>
</feature>
<dbReference type="AlphaFoldDB" id="A0A9P6GT03"/>
<evidence type="ECO:0000313" key="2">
    <source>
        <dbReference type="EMBL" id="KAF9740988.1"/>
    </source>
</evidence>
<feature type="compositionally biased region" description="Polar residues" evidence="1">
    <location>
        <begin position="1"/>
        <end position="22"/>
    </location>
</feature>
<organism evidence="2 3">
    <name type="scientific">Paraphaeosphaeria minitans</name>
    <dbReference type="NCBI Taxonomy" id="565426"/>
    <lineage>
        <taxon>Eukaryota</taxon>
        <taxon>Fungi</taxon>
        <taxon>Dikarya</taxon>
        <taxon>Ascomycota</taxon>
        <taxon>Pezizomycotina</taxon>
        <taxon>Dothideomycetes</taxon>
        <taxon>Pleosporomycetidae</taxon>
        <taxon>Pleosporales</taxon>
        <taxon>Massarineae</taxon>
        <taxon>Didymosphaeriaceae</taxon>
        <taxon>Paraphaeosphaeria</taxon>
    </lineage>
</organism>
<proteinExistence type="predicted"/>
<reference evidence="2" key="1">
    <citation type="journal article" date="2020" name="Mol. Plant Microbe Interact.">
        <title>Genome Sequence of the Biocontrol Agent Coniothyrium minitans strain Conio (IMI 134523).</title>
        <authorList>
            <person name="Patel D."/>
            <person name="Shittu T.A."/>
            <person name="Baroncelli R."/>
            <person name="Muthumeenakshi S."/>
            <person name="Osborne T.H."/>
            <person name="Janganan T.K."/>
            <person name="Sreenivasaprasad S."/>
        </authorList>
    </citation>
    <scope>NUCLEOTIDE SEQUENCE</scope>
    <source>
        <strain evidence="2">Conio</strain>
    </source>
</reference>
<dbReference type="EMBL" id="WJXW01000001">
    <property type="protein sequence ID" value="KAF9740988.1"/>
    <property type="molecule type" value="Genomic_DNA"/>
</dbReference>
<evidence type="ECO:0008006" key="4">
    <source>
        <dbReference type="Google" id="ProtNLM"/>
    </source>
</evidence>
<feature type="region of interest" description="Disordered" evidence="1">
    <location>
        <begin position="1"/>
        <end position="30"/>
    </location>
</feature>
<protein>
    <recommendedName>
        <fullName evidence="4">C2H2-type domain-containing protein</fullName>
    </recommendedName>
</protein>
<evidence type="ECO:0000256" key="1">
    <source>
        <dbReference type="SAM" id="MobiDB-lite"/>
    </source>
</evidence>
<evidence type="ECO:0000313" key="3">
    <source>
        <dbReference type="Proteomes" id="UP000756921"/>
    </source>
</evidence>
<feature type="region of interest" description="Disordered" evidence="1">
    <location>
        <begin position="205"/>
        <end position="243"/>
    </location>
</feature>
<gene>
    <name evidence="2" type="ORF">PMIN01_00527</name>
</gene>
<keyword evidence="3" id="KW-1185">Reference proteome</keyword>
<feature type="compositionally biased region" description="Polar residues" evidence="1">
    <location>
        <begin position="226"/>
        <end position="236"/>
    </location>
</feature>
<comment type="caution">
    <text evidence="2">The sequence shown here is derived from an EMBL/GenBank/DDBJ whole genome shotgun (WGS) entry which is preliminary data.</text>
</comment>
<dbReference type="Proteomes" id="UP000756921">
    <property type="component" value="Unassembled WGS sequence"/>
</dbReference>
<name>A0A9P6GT03_9PLEO</name>